<dbReference type="PANTHER" id="PTHR20857:SF15">
    <property type="entry name" value="THIAMINE-PHOSPHATE SYNTHASE"/>
    <property type="match status" value="1"/>
</dbReference>
<dbReference type="PANTHER" id="PTHR20857">
    <property type="entry name" value="THIAMINE-PHOSPHATE PYROPHOSPHORYLASE"/>
    <property type="match status" value="1"/>
</dbReference>
<evidence type="ECO:0000256" key="5">
    <source>
        <dbReference type="ARBA" id="ARBA00022977"/>
    </source>
</evidence>
<dbReference type="OrthoDB" id="9812206at2"/>
<dbReference type="InterPro" id="IPR036206">
    <property type="entry name" value="ThiamineP_synth_sf"/>
</dbReference>
<organism evidence="13 14">
    <name type="scientific">Deinococcus cellulosilyticus (strain DSM 18568 / NBRC 106333 / KACC 11606 / 5516J-15)</name>
    <dbReference type="NCBI Taxonomy" id="1223518"/>
    <lineage>
        <taxon>Bacteria</taxon>
        <taxon>Thermotogati</taxon>
        <taxon>Deinococcota</taxon>
        <taxon>Deinococci</taxon>
        <taxon>Deinococcales</taxon>
        <taxon>Deinococcaceae</taxon>
        <taxon>Deinococcus</taxon>
    </lineage>
</organism>
<evidence type="ECO:0000256" key="1">
    <source>
        <dbReference type="ARBA" id="ARBA00005165"/>
    </source>
</evidence>
<dbReference type="RefSeq" id="WP_146886846.1">
    <property type="nucleotide sequence ID" value="NZ_BJXB01000017.1"/>
</dbReference>
<comment type="caution">
    <text evidence="9">Lacks conserved residue(s) required for the propagation of feature annotation.</text>
</comment>
<feature type="binding site" evidence="9">
    <location>
        <position position="139"/>
    </location>
    <ligand>
        <name>4-amino-2-methyl-5-(diphosphooxymethyl)pyrimidine</name>
        <dbReference type="ChEBI" id="CHEBI:57841"/>
    </ligand>
</feature>
<feature type="binding site" evidence="9">
    <location>
        <position position="110"/>
    </location>
    <ligand>
        <name>4-amino-2-methyl-5-(diphosphooxymethyl)pyrimidine</name>
        <dbReference type="ChEBI" id="CHEBI:57841"/>
    </ligand>
</feature>
<feature type="binding site" evidence="9">
    <location>
        <begin position="136"/>
        <end position="138"/>
    </location>
    <ligand>
        <name>2-[(2R,5Z)-2-carboxy-4-methylthiazol-5(2H)-ylidene]ethyl phosphate</name>
        <dbReference type="ChEBI" id="CHEBI:62899"/>
    </ligand>
</feature>
<dbReference type="AlphaFoldDB" id="A0A511N6I8"/>
<dbReference type="SUPFAM" id="SSF51391">
    <property type="entry name" value="Thiamin phosphate synthase"/>
    <property type="match status" value="1"/>
</dbReference>
<comment type="pathway">
    <text evidence="1 9 11">Cofactor biosynthesis; thiamine diphosphate biosynthesis; thiamine phosphate from 4-amino-2-methyl-5-diphosphomethylpyrimidine and 4-methyl-5-(2-phosphoethyl)-thiazole: step 1/1.</text>
</comment>
<comment type="catalytic activity">
    <reaction evidence="7 9 10">
        <text>2-(2-carboxy-4-methylthiazol-5-yl)ethyl phosphate + 4-amino-2-methyl-5-(diphosphooxymethyl)pyrimidine + 2 H(+) = thiamine phosphate + CO2 + diphosphate</text>
        <dbReference type="Rhea" id="RHEA:47848"/>
        <dbReference type="ChEBI" id="CHEBI:15378"/>
        <dbReference type="ChEBI" id="CHEBI:16526"/>
        <dbReference type="ChEBI" id="CHEBI:33019"/>
        <dbReference type="ChEBI" id="CHEBI:37575"/>
        <dbReference type="ChEBI" id="CHEBI:57841"/>
        <dbReference type="ChEBI" id="CHEBI:62890"/>
        <dbReference type="EC" id="2.5.1.3"/>
    </reaction>
</comment>
<comment type="cofactor">
    <cofactor evidence="9">
        <name>Mg(2+)</name>
        <dbReference type="ChEBI" id="CHEBI:18420"/>
    </cofactor>
    <text evidence="9">Binds 1 Mg(2+) ion per subunit.</text>
</comment>
<dbReference type="InterPro" id="IPR034291">
    <property type="entry name" value="TMP_synthase"/>
</dbReference>
<dbReference type="InterPro" id="IPR022998">
    <property type="entry name" value="ThiamineP_synth_TenI"/>
</dbReference>
<protein>
    <recommendedName>
        <fullName evidence="9">Thiamine-phosphate synthase</fullName>
        <shortName evidence="9">TP synthase</shortName>
        <shortName evidence="9">TPS</shortName>
        <ecNumber evidence="9">2.5.1.3</ecNumber>
    </recommendedName>
    <alternativeName>
        <fullName evidence="9">Thiamine-phosphate pyrophosphorylase</fullName>
        <shortName evidence="9">TMP pyrophosphorylase</shortName>
        <shortName evidence="9">TMP-PPase</shortName>
    </alternativeName>
</protein>
<reference evidence="13 14" key="1">
    <citation type="submission" date="2019-07" db="EMBL/GenBank/DDBJ databases">
        <title>Whole genome shotgun sequence of Deinococcus cellulosilyticus NBRC 106333.</title>
        <authorList>
            <person name="Hosoyama A."/>
            <person name="Uohara A."/>
            <person name="Ohji S."/>
            <person name="Ichikawa N."/>
        </authorList>
    </citation>
    <scope>NUCLEOTIDE SEQUENCE [LARGE SCALE GENOMIC DNA]</scope>
    <source>
        <strain evidence="13 14">NBRC 106333</strain>
    </source>
</reference>
<feature type="binding site" evidence="9">
    <location>
        <position position="72"/>
    </location>
    <ligand>
        <name>4-amino-2-methyl-5-(diphosphooxymethyl)pyrimidine</name>
        <dbReference type="ChEBI" id="CHEBI:57841"/>
    </ligand>
</feature>
<sequence length="213" mass="23433">MTHKPNPNLYLVANFTPEMSEKEYLERCEAALKGGVGVLQLRAKQSEVRSQIALGEQLRDLTRKYRATFFVNDRVDVALTVRADGVHLGQQDLPPAFARQFAPGLLIGRSTHAPEQALHAVKEGAHYFAVGPIWETPTKAGRKAVGLEYARWAVQQKIPLPFYAIGNVNLDNITELVMAGVQRVAVVRALLNAPDPEQAARGFCKSLELVHAG</sequence>
<evidence type="ECO:0000256" key="4">
    <source>
        <dbReference type="ARBA" id="ARBA00022842"/>
    </source>
</evidence>
<evidence type="ECO:0000256" key="9">
    <source>
        <dbReference type="HAMAP-Rule" id="MF_00097"/>
    </source>
</evidence>
<evidence type="ECO:0000313" key="14">
    <source>
        <dbReference type="Proteomes" id="UP000321306"/>
    </source>
</evidence>
<evidence type="ECO:0000256" key="10">
    <source>
        <dbReference type="RuleBase" id="RU003826"/>
    </source>
</evidence>
<dbReference type="CDD" id="cd00564">
    <property type="entry name" value="TMP_TenI"/>
    <property type="match status" value="1"/>
</dbReference>
<keyword evidence="14" id="KW-1185">Reference proteome</keyword>
<dbReference type="InterPro" id="IPR013785">
    <property type="entry name" value="Aldolase_TIM"/>
</dbReference>
<feature type="binding site" evidence="9">
    <location>
        <position position="92"/>
    </location>
    <ligand>
        <name>Mg(2+)</name>
        <dbReference type="ChEBI" id="CHEBI:18420"/>
    </ligand>
</feature>
<keyword evidence="2 9" id="KW-0808">Transferase</keyword>
<comment type="catalytic activity">
    <reaction evidence="6 9 10">
        <text>4-methyl-5-(2-phosphooxyethyl)-thiazole + 4-amino-2-methyl-5-(diphosphooxymethyl)pyrimidine + H(+) = thiamine phosphate + diphosphate</text>
        <dbReference type="Rhea" id="RHEA:22328"/>
        <dbReference type="ChEBI" id="CHEBI:15378"/>
        <dbReference type="ChEBI" id="CHEBI:33019"/>
        <dbReference type="ChEBI" id="CHEBI:37575"/>
        <dbReference type="ChEBI" id="CHEBI:57841"/>
        <dbReference type="ChEBI" id="CHEBI:58296"/>
        <dbReference type="EC" id="2.5.1.3"/>
    </reaction>
</comment>
<dbReference type="NCBIfam" id="TIGR00693">
    <property type="entry name" value="thiE"/>
    <property type="match status" value="1"/>
</dbReference>
<comment type="caution">
    <text evidence="13">The sequence shown here is derived from an EMBL/GenBank/DDBJ whole genome shotgun (WGS) entry which is preliminary data.</text>
</comment>
<keyword evidence="5 9" id="KW-0784">Thiamine biosynthesis</keyword>
<feature type="binding site" evidence="9">
    <location>
        <position position="73"/>
    </location>
    <ligand>
        <name>Mg(2+)</name>
        <dbReference type="ChEBI" id="CHEBI:18420"/>
    </ligand>
</feature>
<name>A0A511N6I8_DEIC1</name>
<feature type="binding site" evidence="9">
    <location>
        <begin position="40"/>
        <end position="44"/>
    </location>
    <ligand>
        <name>4-amino-2-methyl-5-(diphosphooxymethyl)pyrimidine</name>
        <dbReference type="ChEBI" id="CHEBI:57841"/>
    </ligand>
</feature>
<evidence type="ECO:0000256" key="3">
    <source>
        <dbReference type="ARBA" id="ARBA00022723"/>
    </source>
</evidence>
<dbReference type="GO" id="GO:0009228">
    <property type="term" value="P:thiamine biosynthetic process"/>
    <property type="evidence" value="ECO:0007669"/>
    <property type="project" value="UniProtKB-KW"/>
</dbReference>
<dbReference type="Pfam" id="PF02581">
    <property type="entry name" value="TMP-TENI"/>
    <property type="match status" value="1"/>
</dbReference>
<dbReference type="Gene3D" id="3.20.20.70">
    <property type="entry name" value="Aldolase class I"/>
    <property type="match status" value="1"/>
</dbReference>
<comment type="function">
    <text evidence="9">Condenses 4-methyl-5-(beta-hydroxyethyl)thiazole monophosphate (THZ-P) and 2-methyl-4-amino-5-hydroxymethyl pyrimidine pyrophosphate (HMP-PP) to form thiamine monophosphate (TMP).</text>
</comment>
<evidence type="ECO:0000256" key="7">
    <source>
        <dbReference type="ARBA" id="ARBA00047851"/>
    </source>
</evidence>
<evidence type="ECO:0000256" key="6">
    <source>
        <dbReference type="ARBA" id="ARBA00047334"/>
    </source>
</evidence>
<dbReference type="GO" id="GO:0000287">
    <property type="term" value="F:magnesium ion binding"/>
    <property type="evidence" value="ECO:0007669"/>
    <property type="project" value="UniProtKB-UniRule"/>
</dbReference>
<evidence type="ECO:0000313" key="13">
    <source>
        <dbReference type="EMBL" id="GEM48077.1"/>
    </source>
</evidence>
<proteinExistence type="inferred from homology"/>
<dbReference type="GO" id="GO:0005737">
    <property type="term" value="C:cytoplasm"/>
    <property type="evidence" value="ECO:0007669"/>
    <property type="project" value="TreeGrafter"/>
</dbReference>
<comment type="similarity">
    <text evidence="9 10">Belongs to the thiamine-phosphate synthase family.</text>
</comment>
<dbReference type="GO" id="GO:0004789">
    <property type="term" value="F:thiamine-phosphate diphosphorylase activity"/>
    <property type="evidence" value="ECO:0007669"/>
    <property type="project" value="UniProtKB-UniRule"/>
</dbReference>
<accession>A0A511N6I8</accession>
<evidence type="ECO:0000256" key="2">
    <source>
        <dbReference type="ARBA" id="ARBA00022679"/>
    </source>
</evidence>
<dbReference type="Proteomes" id="UP000321306">
    <property type="component" value="Unassembled WGS sequence"/>
</dbReference>
<evidence type="ECO:0000256" key="11">
    <source>
        <dbReference type="RuleBase" id="RU004253"/>
    </source>
</evidence>
<evidence type="ECO:0000256" key="8">
    <source>
        <dbReference type="ARBA" id="ARBA00047883"/>
    </source>
</evidence>
<comment type="catalytic activity">
    <reaction evidence="8 9 10">
        <text>2-[(2R,5Z)-2-carboxy-4-methylthiazol-5(2H)-ylidene]ethyl phosphate + 4-amino-2-methyl-5-(diphosphooxymethyl)pyrimidine + 2 H(+) = thiamine phosphate + CO2 + diphosphate</text>
        <dbReference type="Rhea" id="RHEA:47844"/>
        <dbReference type="ChEBI" id="CHEBI:15378"/>
        <dbReference type="ChEBI" id="CHEBI:16526"/>
        <dbReference type="ChEBI" id="CHEBI:33019"/>
        <dbReference type="ChEBI" id="CHEBI:37575"/>
        <dbReference type="ChEBI" id="CHEBI:57841"/>
        <dbReference type="ChEBI" id="CHEBI:62899"/>
        <dbReference type="EC" id="2.5.1.3"/>
    </reaction>
</comment>
<feature type="domain" description="Thiamine phosphate synthase/TenI" evidence="12">
    <location>
        <begin position="9"/>
        <end position="190"/>
    </location>
</feature>
<dbReference type="GO" id="GO:0009229">
    <property type="term" value="P:thiamine diphosphate biosynthetic process"/>
    <property type="evidence" value="ECO:0007669"/>
    <property type="project" value="UniProtKB-UniRule"/>
</dbReference>
<keyword evidence="4 9" id="KW-0460">Magnesium</keyword>
<keyword evidence="3 9" id="KW-0479">Metal-binding</keyword>
<evidence type="ECO:0000259" key="12">
    <source>
        <dbReference type="Pfam" id="PF02581"/>
    </source>
</evidence>
<dbReference type="HAMAP" id="MF_00097">
    <property type="entry name" value="TMP_synthase"/>
    <property type="match status" value="1"/>
</dbReference>
<gene>
    <name evidence="9 13" type="primary">thiE</name>
    <name evidence="13" type="ORF">DC3_37120</name>
</gene>
<dbReference type="EMBL" id="BJXB01000017">
    <property type="protein sequence ID" value="GEM48077.1"/>
    <property type="molecule type" value="Genomic_DNA"/>
</dbReference>
<dbReference type="UniPathway" id="UPA00060">
    <property type="reaction ID" value="UER00141"/>
</dbReference>
<dbReference type="EC" id="2.5.1.3" evidence="9"/>